<evidence type="ECO:0000313" key="3">
    <source>
        <dbReference type="Proteomes" id="UP001165586"/>
    </source>
</evidence>
<dbReference type="EMBL" id="JANLCJ010000220">
    <property type="protein sequence ID" value="MCS5736845.1"/>
    <property type="molecule type" value="Genomic_DNA"/>
</dbReference>
<gene>
    <name evidence="2" type="ORF">N1032_24240</name>
</gene>
<reference evidence="2" key="1">
    <citation type="submission" date="2022-08" db="EMBL/GenBank/DDBJ databases">
        <authorList>
            <person name="Deng Y."/>
            <person name="Han X.-F."/>
            <person name="Zhang Y.-Q."/>
        </authorList>
    </citation>
    <scope>NUCLEOTIDE SEQUENCE</scope>
    <source>
        <strain evidence="2">CPCC 203386</strain>
    </source>
</reference>
<comment type="caution">
    <text evidence="2">The sequence shown here is derived from an EMBL/GenBank/DDBJ whole genome shotgun (WGS) entry which is preliminary data.</text>
</comment>
<organism evidence="2 3">
    <name type="scientific">Herbiconiux daphne</name>
    <dbReference type="NCBI Taxonomy" id="2970914"/>
    <lineage>
        <taxon>Bacteria</taxon>
        <taxon>Bacillati</taxon>
        <taxon>Actinomycetota</taxon>
        <taxon>Actinomycetes</taxon>
        <taxon>Micrococcales</taxon>
        <taxon>Microbacteriaceae</taxon>
        <taxon>Herbiconiux</taxon>
    </lineage>
</organism>
<name>A0ABT2HA62_9MICO</name>
<keyword evidence="3" id="KW-1185">Reference proteome</keyword>
<proteinExistence type="predicted"/>
<evidence type="ECO:0008006" key="4">
    <source>
        <dbReference type="Google" id="ProtNLM"/>
    </source>
</evidence>
<protein>
    <recommendedName>
        <fullName evidence="4">Scaffolding protein</fullName>
    </recommendedName>
</protein>
<evidence type="ECO:0000256" key="1">
    <source>
        <dbReference type="SAM" id="MobiDB-lite"/>
    </source>
</evidence>
<sequence length="263" mass="29470">ETEEGSDEEGEIEVTDEDGEEVDFEDYQITLPTGDEVTLSELVKGYKNNDELNTAIAEFQEAQNEFVEKSKDIGRLLELAKLEADRTIEDYNGFDWGRYKSEDPSGYVENREYLDRFIERRKEIISAMEEREAAIAEETAKIKAAEATEAGKILQRDIPGWSKSLYEELMDFAVANGADKDYIMESTDPVLFKMLHKALQFEKGKKTVTAKVKRIGSGAPSKVVKPGSKPAPEAVDEAKKKAVISKMGGSRKSNIDAFAYLKD</sequence>
<feature type="region of interest" description="Disordered" evidence="1">
    <location>
        <begin position="1"/>
        <end position="22"/>
    </location>
</feature>
<dbReference type="RefSeq" id="WP_259543038.1">
    <property type="nucleotide sequence ID" value="NZ_JANLCJ010000220.1"/>
</dbReference>
<dbReference type="Proteomes" id="UP001165586">
    <property type="component" value="Unassembled WGS sequence"/>
</dbReference>
<evidence type="ECO:0000313" key="2">
    <source>
        <dbReference type="EMBL" id="MCS5736845.1"/>
    </source>
</evidence>
<feature type="non-terminal residue" evidence="2">
    <location>
        <position position="1"/>
    </location>
</feature>
<accession>A0ABT2HA62</accession>